<dbReference type="VEuPathDB" id="VectorBase:ISCI006286"/>
<accession>B7PQE2</accession>
<dbReference type="GO" id="GO:0005509">
    <property type="term" value="F:calcium ion binding"/>
    <property type="evidence" value="ECO:0007669"/>
    <property type="project" value="InterPro"/>
</dbReference>
<dbReference type="Proteomes" id="UP000001555">
    <property type="component" value="Unassembled WGS sequence"/>
</dbReference>
<dbReference type="SMART" id="SM00054">
    <property type="entry name" value="EFh"/>
    <property type="match status" value="2"/>
</dbReference>
<dbReference type="PROSITE" id="PS00018">
    <property type="entry name" value="EF_HAND_1"/>
    <property type="match status" value="1"/>
</dbReference>
<gene>
    <name evidence="3" type="ORF">IscW_ISCW006286</name>
</gene>
<reference evidence="3 5" key="1">
    <citation type="submission" date="2008-03" db="EMBL/GenBank/DDBJ databases">
        <title>Annotation of Ixodes scapularis.</title>
        <authorList>
            <consortium name="Ixodes scapularis Genome Project Consortium"/>
            <person name="Caler E."/>
            <person name="Hannick L.I."/>
            <person name="Bidwell S."/>
            <person name="Joardar V."/>
            <person name="Thiagarajan M."/>
            <person name="Amedeo P."/>
            <person name="Galinsky K.J."/>
            <person name="Schobel S."/>
            <person name="Inman J."/>
            <person name="Hostetler J."/>
            <person name="Miller J."/>
            <person name="Hammond M."/>
            <person name="Megy K."/>
            <person name="Lawson D."/>
            <person name="Kodira C."/>
            <person name="Sutton G."/>
            <person name="Meyer J."/>
            <person name="Hill C.A."/>
            <person name="Birren B."/>
            <person name="Nene V."/>
            <person name="Collins F."/>
            <person name="Alarcon-Chaidez F."/>
            <person name="Wikel S."/>
            <person name="Strausberg R."/>
        </authorList>
    </citation>
    <scope>NUCLEOTIDE SEQUENCE [LARGE SCALE GENOMIC DNA]</scope>
    <source>
        <strain evidence="5">Wikel</strain>
        <strain evidence="3">Wikel colony</strain>
    </source>
</reference>
<dbReference type="InterPro" id="IPR002048">
    <property type="entry name" value="EF_hand_dom"/>
</dbReference>
<dbReference type="Gene3D" id="1.10.238.10">
    <property type="entry name" value="EF-hand"/>
    <property type="match status" value="1"/>
</dbReference>
<dbReference type="HOGENOM" id="CLU_1798576_0_0_1"/>
<dbReference type="EnsemblMetazoa" id="ISCW006286-RA">
    <property type="protein sequence ID" value="ISCW006286-PA"/>
    <property type="gene ID" value="ISCW006286"/>
</dbReference>
<proteinExistence type="predicted"/>
<keyword evidence="5" id="KW-1185">Reference proteome</keyword>
<evidence type="ECO:0000259" key="2">
    <source>
        <dbReference type="PROSITE" id="PS50222"/>
    </source>
</evidence>
<organism>
    <name type="scientific">Ixodes scapularis</name>
    <name type="common">Black-legged tick</name>
    <name type="synonym">Deer tick</name>
    <dbReference type="NCBI Taxonomy" id="6945"/>
    <lineage>
        <taxon>Eukaryota</taxon>
        <taxon>Metazoa</taxon>
        <taxon>Ecdysozoa</taxon>
        <taxon>Arthropoda</taxon>
        <taxon>Chelicerata</taxon>
        <taxon>Arachnida</taxon>
        <taxon>Acari</taxon>
        <taxon>Parasitiformes</taxon>
        <taxon>Ixodida</taxon>
        <taxon>Ixodoidea</taxon>
        <taxon>Ixodidae</taxon>
        <taxon>Ixodinae</taxon>
        <taxon>Ixodes</taxon>
    </lineage>
</organism>
<feature type="domain" description="EF-hand" evidence="2">
    <location>
        <begin position="35"/>
        <end position="70"/>
    </location>
</feature>
<reference evidence="4" key="2">
    <citation type="submission" date="2020-05" db="UniProtKB">
        <authorList>
            <consortium name="EnsemblMetazoa"/>
        </authorList>
    </citation>
    <scope>IDENTIFICATION</scope>
    <source>
        <strain evidence="4">wikel</strain>
    </source>
</reference>
<name>B7PQE2_IXOSC</name>
<dbReference type="CDD" id="cd00051">
    <property type="entry name" value="EFh"/>
    <property type="match status" value="1"/>
</dbReference>
<dbReference type="PaxDb" id="6945-B7PQE2"/>
<dbReference type="STRING" id="6945.B7PQE2"/>
<dbReference type="EMBL" id="DS764242">
    <property type="protein sequence ID" value="EEC08814.1"/>
    <property type="molecule type" value="Genomic_DNA"/>
</dbReference>
<evidence type="ECO:0000313" key="5">
    <source>
        <dbReference type="Proteomes" id="UP000001555"/>
    </source>
</evidence>
<sequence length="144" mass="15847">MATVQLEQLFKACDTRGSGYLDRDELRKLCHRFSICSQDADAIFEDLDHDSDGKIDFQDFEKGFKDFLTQLPASPADLTGTSPASTTSIMMDAAGHRLSDGSIDTKVENNNSKAEDGGGVKVWSTHQAWQNLTTELVRAGNMIK</sequence>
<evidence type="ECO:0000256" key="1">
    <source>
        <dbReference type="ARBA" id="ARBA00022837"/>
    </source>
</evidence>
<dbReference type="InterPro" id="IPR018247">
    <property type="entry name" value="EF_Hand_1_Ca_BS"/>
</dbReference>
<evidence type="ECO:0000313" key="4">
    <source>
        <dbReference type="EnsemblMetazoa" id="ISCW006286-PA"/>
    </source>
</evidence>
<keyword evidence="1" id="KW-0106">Calcium</keyword>
<dbReference type="VEuPathDB" id="VectorBase:ISCP_029862"/>
<dbReference type="OrthoDB" id="9989112at2759"/>
<evidence type="ECO:0000313" key="3">
    <source>
        <dbReference type="EMBL" id="EEC08814.1"/>
    </source>
</evidence>
<dbReference type="EMBL" id="ABJB010981105">
    <property type="status" value="NOT_ANNOTATED_CDS"/>
    <property type="molecule type" value="Genomic_DNA"/>
</dbReference>
<dbReference type="SUPFAM" id="SSF47473">
    <property type="entry name" value="EF-hand"/>
    <property type="match status" value="1"/>
</dbReference>
<dbReference type="VEuPathDB" id="VectorBase:ISCW006286"/>
<dbReference type="AlphaFoldDB" id="B7PQE2"/>
<protein>
    <submittedName>
        <fullName evidence="3 4">EF-Hand domain-containing protein, putative</fullName>
    </submittedName>
</protein>
<dbReference type="InParanoid" id="B7PQE2"/>
<dbReference type="PROSITE" id="PS50222">
    <property type="entry name" value="EF_HAND_2"/>
    <property type="match status" value="1"/>
</dbReference>
<dbReference type="InterPro" id="IPR011992">
    <property type="entry name" value="EF-hand-dom_pair"/>
</dbReference>
<dbReference type="Pfam" id="PF13499">
    <property type="entry name" value="EF-hand_7"/>
    <property type="match status" value="1"/>
</dbReference>